<keyword evidence="4" id="KW-0732">Signal</keyword>
<gene>
    <name evidence="7" type="ORF">SAMN05660461_0686</name>
</gene>
<dbReference type="AlphaFoldDB" id="A0A1T5N7G6"/>
<dbReference type="GO" id="GO:0005829">
    <property type="term" value="C:cytosol"/>
    <property type="evidence" value="ECO:0007669"/>
    <property type="project" value="TreeGrafter"/>
</dbReference>
<dbReference type="InterPro" id="IPR008928">
    <property type="entry name" value="6-hairpin_glycosidase_sf"/>
</dbReference>
<accession>A0A1T5N7G6</accession>
<evidence type="ECO:0000313" key="8">
    <source>
        <dbReference type="Proteomes" id="UP000190166"/>
    </source>
</evidence>
<dbReference type="EMBL" id="FUZZ01000001">
    <property type="protein sequence ID" value="SKC96402.1"/>
    <property type="molecule type" value="Genomic_DNA"/>
</dbReference>
<evidence type="ECO:0000259" key="5">
    <source>
        <dbReference type="Pfam" id="PF07971"/>
    </source>
</evidence>
<keyword evidence="8" id="KW-1185">Reference proteome</keyword>
<dbReference type="NCBIfam" id="TIGR01180">
    <property type="entry name" value="aman2_put"/>
    <property type="match status" value="1"/>
</dbReference>
<dbReference type="InterPro" id="IPR041371">
    <property type="entry name" value="GH92_N"/>
</dbReference>
<reference evidence="8" key="1">
    <citation type="submission" date="2017-02" db="EMBL/GenBank/DDBJ databases">
        <authorList>
            <person name="Varghese N."/>
            <person name="Submissions S."/>
        </authorList>
    </citation>
    <scope>NUCLEOTIDE SEQUENCE [LARGE SCALE GENOMIC DNA]</scope>
    <source>
        <strain evidence="8">DSM 18108</strain>
    </source>
</reference>
<dbReference type="RefSeq" id="WP_079468005.1">
    <property type="nucleotide sequence ID" value="NZ_FUZZ01000001.1"/>
</dbReference>
<comment type="cofactor">
    <cofactor evidence="1">
        <name>Ca(2+)</name>
        <dbReference type="ChEBI" id="CHEBI:29108"/>
    </cofactor>
</comment>
<dbReference type="Gene3D" id="2.70.98.10">
    <property type="match status" value="1"/>
</dbReference>
<evidence type="ECO:0000259" key="6">
    <source>
        <dbReference type="Pfam" id="PF17678"/>
    </source>
</evidence>
<dbReference type="Proteomes" id="UP000190166">
    <property type="component" value="Unassembled WGS sequence"/>
</dbReference>
<evidence type="ECO:0000256" key="1">
    <source>
        <dbReference type="ARBA" id="ARBA00001913"/>
    </source>
</evidence>
<feature type="signal peptide" evidence="4">
    <location>
        <begin position="1"/>
        <end position="19"/>
    </location>
</feature>
<evidence type="ECO:0000256" key="3">
    <source>
        <dbReference type="ARBA" id="ARBA00022837"/>
    </source>
</evidence>
<dbReference type="InterPro" id="IPR050883">
    <property type="entry name" value="PNGase"/>
</dbReference>
<dbReference type="GO" id="GO:0030246">
    <property type="term" value="F:carbohydrate binding"/>
    <property type="evidence" value="ECO:0007669"/>
    <property type="project" value="InterPro"/>
</dbReference>
<dbReference type="GO" id="GO:0006516">
    <property type="term" value="P:glycoprotein catabolic process"/>
    <property type="evidence" value="ECO:0007669"/>
    <property type="project" value="TreeGrafter"/>
</dbReference>
<evidence type="ECO:0000313" key="7">
    <source>
        <dbReference type="EMBL" id="SKC96402.1"/>
    </source>
</evidence>
<dbReference type="InterPro" id="IPR005887">
    <property type="entry name" value="GH92_a_mannosidase_put"/>
</dbReference>
<comment type="subunit">
    <text evidence="2">Monomer.</text>
</comment>
<evidence type="ECO:0000256" key="2">
    <source>
        <dbReference type="ARBA" id="ARBA00011245"/>
    </source>
</evidence>
<evidence type="ECO:0000256" key="4">
    <source>
        <dbReference type="SAM" id="SignalP"/>
    </source>
</evidence>
<keyword evidence="3" id="KW-0106">Calcium</keyword>
<proteinExistence type="predicted"/>
<feature type="chain" id="PRO_5013069598" evidence="4">
    <location>
        <begin position="20"/>
        <end position="746"/>
    </location>
</feature>
<organism evidence="7 8">
    <name type="scientific">Chitinophaga ginsengisegetis</name>
    <dbReference type="NCBI Taxonomy" id="393003"/>
    <lineage>
        <taxon>Bacteria</taxon>
        <taxon>Pseudomonadati</taxon>
        <taxon>Bacteroidota</taxon>
        <taxon>Chitinophagia</taxon>
        <taxon>Chitinophagales</taxon>
        <taxon>Chitinophagaceae</taxon>
        <taxon>Chitinophaga</taxon>
    </lineage>
</organism>
<dbReference type="STRING" id="393003.SAMN05660461_0686"/>
<dbReference type="Pfam" id="PF17678">
    <property type="entry name" value="Glyco_hydro_92N"/>
    <property type="match status" value="1"/>
</dbReference>
<dbReference type="Gene3D" id="1.20.1610.10">
    <property type="entry name" value="alpha-1,2-mannosidases domains"/>
    <property type="match status" value="1"/>
</dbReference>
<protein>
    <submittedName>
        <fullName evidence="7">Alpha-1,2-mannosidase, putative</fullName>
    </submittedName>
</protein>
<dbReference type="SUPFAM" id="SSF48208">
    <property type="entry name" value="Six-hairpin glycosidases"/>
    <property type="match status" value="1"/>
</dbReference>
<sequence>MVRKTVCTFLWLTAGMASAWAQTSQLLAYVDPFTGTSKSTTLTALVHGAGTEQLANTIPAVGMPFGMTQWTPQTRLTEQKCVAPYYYTDSLFTGFRGTHWLSGSCTQDYGSMTIMPVCGELKTSPNDYASTFVNTSEVATPAYYSILLGKNKIKAEVTATARCSMMQFSFTQDDDCYIVIRPNSDRGKGAVYIDRQRQEISGYNPAFRIYQGQGQPAGFSGYFVVQFEEVFTDAKVFRGNTVLLEDSIKNEAGIGSAVKFNVHKGSVIRIRVGTSFTSIDAARENLAAEINHWDFNAQTKAGSDVWNKALGKIEVTGSSEKDKKIFYTALYHTMQHPRLFNDVKGTYPAFAQSYQVKQLASGNYYDDFSMWDIYRAQLPLYEILDTALINDLVRSLILKGQQGGWLPIFPCWNNYTAAMVGDHAIPFIASAYNKGIRNYDVEEAYRLMRQNAFDTAAIEDYKEGKGRRALSSYLKYGYVPLEDNVPYAFHSREQVSRTLEYAFDDYALSTVAKALHKRKDYAILKKRAGNYANVFDPQLGDVNGRYASGKWYEQPDRDKKMFFITEGTPRQYGFYVPHDIPGLIKLTGGNKKFEQALDSLFLKQQYWHGNEPGHQIPFLYNYVNAQTKTIAHTREIRAMEYGVGPGGLCGNDDAGQISAWYVFTAMGFYPVNPVAPEYAITIPAFERIVIHTGEHTTTTIRVAPKGAPVFIGTIKKDGKPYSTTRLLHTDLMKGGVFDIYPTDGGQ</sequence>
<dbReference type="PANTHER" id="PTHR12143">
    <property type="entry name" value="PEPTIDE N-GLYCANASE PNGASE -RELATED"/>
    <property type="match status" value="1"/>
</dbReference>
<dbReference type="GO" id="GO:0000224">
    <property type="term" value="F:peptide-N4-(N-acetyl-beta-glucosaminyl)asparagine amidase activity"/>
    <property type="evidence" value="ECO:0007669"/>
    <property type="project" value="TreeGrafter"/>
</dbReference>
<dbReference type="Pfam" id="PF07971">
    <property type="entry name" value="Glyco_hydro_92"/>
    <property type="match status" value="1"/>
</dbReference>
<dbReference type="Gene3D" id="1.20.1050.60">
    <property type="entry name" value="alpha-1,2-mannosidase"/>
    <property type="match status" value="1"/>
</dbReference>
<name>A0A1T5N7G6_9BACT</name>
<dbReference type="InterPro" id="IPR012939">
    <property type="entry name" value="Glyco_hydro_92"/>
</dbReference>
<dbReference type="Gene3D" id="3.30.2080.10">
    <property type="entry name" value="GH92 mannosidase domain"/>
    <property type="match status" value="1"/>
</dbReference>
<feature type="domain" description="Glycosyl hydrolase family 92" evidence="5">
    <location>
        <begin position="282"/>
        <end position="738"/>
    </location>
</feature>
<dbReference type="PANTHER" id="PTHR12143:SF43">
    <property type="entry name" value="PUTATIVE-RELATED"/>
    <property type="match status" value="1"/>
</dbReference>
<dbReference type="GO" id="GO:0005975">
    <property type="term" value="P:carbohydrate metabolic process"/>
    <property type="evidence" value="ECO:0007669"/>
    <property type="project" value="InterPro"/>
</dbReference>
<feature type="domain" description="Glycosyl hydrolase family 92 N-terminal" evidence="6">
    <location>
        <begin position="29"/>
        <end position="275"/>
    </location>
</feature>
<dbReference type="InterPro" id="IPR014718">
    <property type="entry name" value="GH-type_carb-bd"/>
</dbReference>